<dbReference type="AlphaFoldDB" id="A0A0A2SVY1"/>
<evidence type="ECO:0000313" key="5">
    <source>
        <dbReference type="EMBL" id="KGP63609.1"/>
    </source>
</evidence>
<evidence type="ECO:0000256" key="2">
    <source>
        <dbReference type="SAM" id="MobiDB-lite"/>
    </source>
</evidence>
<evidence type="ECO:0000313" key="6">
    <source>
        <dbReference type="Proteomes" id="UP000054422"/>
    </source>
</evidence>
<keyword evidence="3" id="KW-1133">Transmembrane helix</keyword>
<feature type="compositionally biased region" description="Low complexity" evidence="2">
    <location>
        <begin position="530"/>
        <end position="540"/>
    </location>
</feature>
<protein>
    <submittedName>
        <fullName evidence="5">Kinectin 1</fullName>
    </submittedName>
</protein>
<keyword evidence="6" id="KW-1185">Reference proteome</keyword>
<feature type="transmembrane region" description="Helical" evidence="3">
    <location>
        <begin position="371"/>
        <end position="396"/>
    </location>
</feature>
<evidence type="ECO:0000256" key="1">
    <source>
        <dbReference type="SAM" id="Coils"/>
    </source>
</evidence>
<sequence length="557" mass="63848">MFLANCDIEKLVTEHINQFLLNEELAFSDLKRYILSKAPIPWIHSSVMASLIKSRDADKIEVKKNLEQQSYKTQLAEDKKQTEEEDAEALKDKKLKENLTRELNHIPTQISEHQTELRLLHNKLERLLENPMKADVIPHDPTIKKTQLSSNHSATIDRLQKSIIEHEIKIKSLLEQENNHHIKLHEIEERAKKRLQNRTKRTKRAQARIGFDSTGEDVLSTLSGKNQSLLSKSIQKQYSALEKKCAELIQEADQINYPLLLENLQKFLNKKKHNLSPQEVDALKSVLKLMKQHFEFERDAINTQSSLHIKKQSISSQRIKLQELQNRLKSLKGKNPNLTSANEELALRNQELSAARAHNNNLRQRFRTPALLLFGLTLLFSIPLILTTSGVIPFFITPVLLYVLVSIPSMLLFLSTLGIGIAAIVFRFKMHSNESAIKSNLQTIEMNSQQMRQNSQNLKSLETLTIPSLEAQIKKDENLRDQLTLSLQKSQLQAEQALQKAKEIEPPSYTSSPFLTPRKTQSNSKPSPISSEELSDSLSESLEEEKEVVVNEYQCQY</sequence>
<dbReference type="Pfam" id="PF18654">
    <property type="entry name" value="LegC3_N"/>
    <property type="match status" value="1"/>
</dbReference>
<dbReference type="EMBL" id="JNCF01000013">
    <property type="protein sequence ID" value="KGP63609.1"/>
    <property type="molecule type" value="Genomic_DNA"/>
</dbReference>
<organism evidence="5 6">
    <name type="scientific">Legionella norrlandica</name>
    <dbReference type="NCBI Taxonomy" id="1498499"/>
    <lineage>
        <taxon>Bacteria</taxon>
        <taxon>Pseudomonadati</taxon>
        <taxon>Pseudomonadota</taxon>
        <taxon>Gammaproteobacteria</taxon>
        <taxon>Legionellales</taxon>
        <taxon>Legionellaceae</taxon>
        <taxon>Legionella</taxon>
    </lineage>
</organism>
<feature type="coiled-coil region" evidence="1">
    <location>
        <begin position="73"/>
        <end position="130"/>
    </location>
</feature>
<keyword evidence="1" id="KW-0175">Coiled coil</keyword>
<dbReference type="OrthoDB" id="5653644at2"/>
<keyword evidence="3" id="KW-0472">Membrane</keyword>
<gene>
    <name evidence="5" type="ORF">EP47_06550</name>
</gene>
<dbReference type="NCBIfam" id="NF043059">
    <property type="entry name" value="T4SS_LegC3"/>
    <property type="match status" value="1"/>
</dbReference>
<feature type="region of interest" description="Disordered" evidence="2">
    <location>
        <begin position="497"/>
        <end position="545"/>
    </location>
</feature>
<evidence type="ECO:0000259" key="4">
    <source>
        <dbReference type="Pfam" id="PF18654"/>
    </source>
</evidence>
<proteinExistence type="predicted"/>
<accession>A0A0A2SVY1</accession>
<evidence type="ECO:0000256" key="3">
    <source>
        <dbReference type="SAM" id="Phobius"/>
    </source>
</evidence>
<keyword evidence="3" id="KW-0812">Transmembrane</keyword>
<name>A0A0A2SVY1_9GAMM</name>
<feature type="domain" description="LegC3 N-terminal Legionellaceae" evidence="4">
    <location>
        <begin position="1"/>
        <end position="296"/>
    </location>
</feature>
<feature type="coiled-coil region" evidence="1">
    <location>
        <begin position="314"/>
        <end position="341"/>
    </location>
</feature>
<dbReference type="RefSeq" id="WP_035888432.1">
    <property type="nucleotide sequence ID" value="NZ_JNCF01000013.1"/>
</dbReference>
<dbReference type="InterPro" id="IPR041357">
    <property type="entry name" value="LegC3_N_Legionellaceae"/>
</dbReference>
<comment type="caution">
    <text evidence="5">The sequence shown here is derived from an EMBL/GenBank/DDBJ whole genome shotgun (WGS) entry which is preliminary data.</text>
</comment>
<reference evidence="5 6" key="1">
    <citation type="submission" date="2014-05" db="EMBL/GenBank/DDBJ databases">
        <authorList>
            <person name="Rizzardi K."/>
            <person name="Winiecka-Krusnell J."/>
            <person name="Ramliden M."/>
            <person name="Alm E."/>
            <person name="Andersson S."/>
            <person name="Byfors S."/>
        </authorList>
    </citation>
    <scope>NUCLEOTIDE SEQUENCE [LARGE SCALE GENOMIC DNA]</scope>
    <source>
        <strain evidence="5 6">LEGN</strain>
    </source>
</reference>
<dbReference type="Proteomes" id="UP000054422">
    <property type="component" value="Unassembled WGS sequence"/>
</dbReference>
<feature type="compositionally biased region" description="Polar residues" evidence="2">
    <location>
        <begin position="508"/>
        <end position="529"/>
    </location>
</feature>
<dbReference type="STRING" id="1498499.EP47_06550"/>
<feature type="transmembrane region" description="Helical" evidence="3">
    <location>
        <begin position="402"/>
        <end position="426"/>
    </location>
</feature>